<protein>
    <submittedName>
        <fullName evidence="1">Uncharacterized protein</fullName>
    </submittedName>
</protein>
<dbReference type="AlphaFoldDB" id="A0A1I1WWU3"/>
<dbReference type="EMBL" id="FOMT01000002">
    <property type="protein sequence ID" value="SFD97550.1"/>
    <property type="molecule type" value="Genomic_DNA"/>
</dbReference>
<dbReference type="Proteomes" id="UP000198855">
    <property type="component" value="Unassembled WGS sequence"/>
</dbReference>
<dbReference type="OrthoDB" id="2627705at2"/>
<dbReference type="RefSeq" id="WP_091183797.1">
    <property type="nucleotide sequence ID" value="NZ_FOMT01000002.1"/>
</dbReference>
<name>A0A1I1WWU3_9BACL</name>
<evidence type="ECO:0000313" key="2">
    <source>
        <dbReference type="Proteomes" id="UP000198855"/>
    </source>
</evidence>
<keyword evidence="2" id="KW-1185">Reference proteome</keyword>
<sequence>MPYHNYHTTDLLYKMRQEEINRAIRSGLYVKHEEDLKKPRRKFSTPLLQMMKPLMWRKR</sequence>
<organism evidence="1 2">
    <name type="scientific">Paenibacillus catalpae</name>
    <dbReference type="NCBI Taxonomy" id="1045775"/>
    <lineage>
        <taxon>Bacteria</taxon>
        <taxon>Bacillati</taxon>
        <taxon>Bacillota</taxon>
        <taxon>Bacilli</taxon>
        <taxon>Bacillales</taxon>
        <taxon>Paenibacillaceae</taxon>
        <taxon>Paenibacillus</taxon>
    </lineage>
</organism>
<gene>
    <name evidence="1" type="ORF">SAMN05216378_1829</name>
</gene>
<proteinExistence type="predicted"/>
<reference evidence="2" key="1">
    <citation type="submission" date="2016-10" db="EMBL/GenBank/DDBJ databases">
        <authorList>
            <person name="Varghese N."/>
            <person name="Submissions S."/>
        </authorList>
    </citation>
    <scope>NUCLEOTIDE SEQUENCE [LARGE SCALE GENOMIC DNA]</scope>
    <source>
        <strain evidence="2">CGMCC 1.10784</strain>
    </source>
</reference>
<evidence type="ECO:0000313" key="1">
    <source>
        <dbReference type="EMBL" id="SFD97550.1"/>
    </source>
</evidence>
<accession>A0A1I1WWU3</accession>